<dbReference type="GO" id="GO:0016747">
    <property type="term" value="F:acyltransferase activity, transferring groups other than amino-acyl groups"/>
    <property type="evidence" value="ECO:0007669"/>
    <property type="project" value="InterPro"/>
</dbReference>
<gene>
    <name evidence="4" type="ORF">C8J28_108140</name>
</gene>
<dbReference type="SUPFAM" id="SSF55729">
    <property type="entry name" value="Acyl-CoA N-acyltransferases (Nat)"/>
    <property type="match status" value="1"/>
</dbReference>
<evidence type="ECO:0000256" key="1">
    <source>
        <dbReference type="ARBA" id="ARBA00022679"/>
    </source>
</evidence>
<dbReference type="OrthoDB" id="273614at2"/>
<dbReference type="PANTHER" id="PTHR43420">
    <property type="entry name" value="ACETYLTRANSFERASE"/>
    <property type="match status" value="1"/>
</dbReference>
<organism evidence="4 5">
    <name type="scientific">Cereibacter azotoformans</name>
    <dbReference type="NCBI Taxonomy" id="43057"/>
    <lineage>
        <taxon>Bacteria</taxon>
        <taxon>Pseudomonadati</taxon>
        <taxon>Pseudomonadota</taxon>
        <taxon>Alphaproteobacteria</taxon>
        <taxon>Rhodobacterales</taxon>
        <taxon>Paracoccaceae</taxon>
        <taxon>Cereibacter</taxon>
    </lineage>
</organism>
<dbReference type="InterPro" id="IPR016181">
    <property type="entry name" value="Acyl_CoA_acyltransferase"/>
</dbReference>
<accession>A0A2T5K7S0</accession>
<protein>
    <submittedName>
        <fullName evidence="4">Acetyltransferase (GNAT) family protein</fullName>
    </submittedName>
</protein>
<evidence type="ECO:0000256" key="2">
    <source>
        <dbReference type="ARBA" id="ARBA00023315"/>
    </source>
</evidence>
<proteinExistence type="predicted"/>
<evidence type="ECO:0000313" key="5">
    <source>
        <dbReference type="Proteomes" id="UP000244060"/>
    </source>
</evidence>
<sequence length="196" mass="21617">MRIELRRGLPSGQRRLAAELYWQAFGGKLDRVMGPEPRALDFLERVMRADHAIAALDGEGRLQGLAGFKTPAGGFAGGTFADMRAVYGVWGGTWRALILRALQSEVDNDRFLLDGICVARDMRSQGIGSALLAEICDEARRRGYASVRLDVIDSNWRARALYERQGFVAIRSHGIGALRHVFGFKAAITMVRPAGR</sequence>
<dbReference type="InterPro" id="IPR050680">
    <property type="entry name" value="YpeA/RimI_acetyltransf"/>
</dbReference>
<dbReference type="Pfam" id="PF00583">
    <property type="entry name" value="Acetyltransf_1"/>
    <property type="match status" value="1"/>
</dbReference>
<reference evidence="4 5" key="1">
    <citation type="submission" date="2018-04" db="EMBL/GenBank/DDBJ databases">
        <title>Genomic Encyclopedia of Type Strains, Phase III (KMG-III): the genomes of soil and plant-associated and newly described type strains.</title>
        <authorList>
            <person name="Whitman W."/>
        </authorList>
    </citation>
    <scope>NUCLEOTIDE SEQUENCE [LARGE SCALE GENOMIC DNA]</scope>
    <source>
        <strain evidence="4 5">KA25</strain>
    </source>
</reference>
<dbReference type="InterPro" id="IPR000182">
    <property type="entry name" value="GNAT_dom"/>
</dbReference>
<dbReference type="RefSeq" id="WP_011909412.1">
    <property type="nucleotide sequence ID" value="NZ_CP089965.1"/>
</dbReference>
<dbReference type="Proteomes" id="UP000244060">
    <property type="component" value="Unassembled WGS sequence"/>
</dbReference>
<evidence type="ECO:0000259" key="3">
    <source>
        <dbReference type="PROSITE" id="PS51186"/>
    </source>
</evidence>
<keyword evidence="1 4" id="KW-0808">Transferase</keyword>
<comment type="caution">
    <text evidence="4">The sequence shown here is derived from an EMBL/GenBank/DDBJ whole genome shotgun (WGS) entry which is preliminary data.</text>
</comment>
<feature type="domain" description="N-acetyltransferase" evidence="3">
    <location>
        <begin position="3"/>
        <end position="195"/>
    </location>
</feature>
<evidence type="ECO:0000313" key="4">
    <source>
        <dbReference type="EMBL" id="PTR18419.1"/>
    </source>
</evidence>
<dbReference type="AlphaFoldDB" id="A0A2T5K7S0"/>
<dbReference type="CDD" id="cd04301">
    <property type="entry name" value="NAT_SF"/>
    <property type="match status" value="1"/>
</dbReference>
<dbReference type="EMBL" id="QAOT01000008">
    <property type="protein sequence ID" value="PTR18419.1"/>
    <property type="molecule type" value="Genomic_DNA"/>
</dbReference>
<dbReference type="Gene3D" id="3.40.630.30">
    <property type="match status" value="1"/>
</dbReference>
<keyword evidence="5" id="KW-1185">Reference proteome</keyword>
<dbReference type="PROSITE" id="PS51186">
    <property type="entry name" value="GNAT"/>
    <property type="match status" value="1"/>
</dbReference>
<dbReference type="PANTHER" id="PTHR43420:SF44">
    <property type="entry name" value="ACETYLTRANSFERASE YPEA"/>
    <property type="match status" value="1"/>
</dbReference>
<keyword evidence="2" id="KW-0012">Acyltransferase</keyword>
<name>A0A2T5K7S0_9RHOB</name>